<evidence type="ECO:0000313" key="6">
    <source>
        <dbReference type="Proteomes" id="UP001595828"/>
    </source>
</evidence>
<comment type="pathway">
    <text evidence="3">Amino-acid biosynthesis; L-proline biosynthesis; L-proline from L-glutamate 5-semialdehyde: step 1/1.</text>
</comment>
<evidence type="ECO:0000256" key="2">
    <source>
        <dbReference type="ARBA" id="ARBA00023002"/>
    </source>
</evidence>
<dbReference type="EMBL" id="JBHSDR010000003">
    <property type="protein sequence ID" value="MFC4294615.1"/>
    <property type="molecule type" value="Genomic_DNA"/>
</dbReference>
<dbReference type="Gene3D" id="3.40.50.720">
    <property type="entry name" value="NAD(P)-binding Rossmann-like Domain"/>
    <property type="match status" value="1"/>
</dbReference>
<comment type="caution">
    <text evidence="5">The sequence shown here is derived from an EMBL/GenBank/DDBJ whole genome shotgun (WGS) entry which is preliminary data.</text>
</comment>
<dbReference type="HAMAP" id="MF_01925">
    <property type="entry name" value="P5C_reductase"/>
    <property type="match status" value="1"/>
</dbReference>
<dbReference type="PANTHER" id="PTHR11645">
    <property type="entry name" value="PYRROLINE-5-CARBOXYLATE REDUCTASE"/>
    <property type="match status" value="1"/>
</dbReference>
<keyword evidence="2 3" id="KW-0560">Oxidoreductase</keyword>
<dbReference type="InterPro" id="IPR029036">
    <property type="entry name" value="P5CR_dimer"/>
</dbReference>
<keyword evidence="3" id="KW-0641">Proline biosynthesis</keyword>
<comment type="function">
    <text evidence="3">Catalyzes the reduction of 1-pyrroline-5-carboxylate (PCA) to L-proline.</text>
</comment>
<comment type="subcellular location">
    <subcellularLocation>
        <location evidence="3">Cytoplasm</location>
    </subcellularLocation>
</comment>
<organism evidence="5 6">
    <name type="scientific">Novosphingobium tardum</name>
    <dbReference type="NCBI Taxonomy" id="1538021"/>
    <lineage>
        <taxon>Bacteria</taxon>
        <taxon>Pseudomonadati</taxon>
        <taxon>Pseudomonadota</taxon>
        <taxon>Alphaproteobacteria</taxon>
        <taxon>Sphingomonadales</taxon>
        <taxon>Sphingomonadaceae</taxon>
        <taxon>Novosphingobium</taxon>
    </lineage>
</organism>
<protein>
    <recommendedName>
        <fullName evidence="3">Pyrroline-5-carboxylate reductase</fullName>
        <shortName evidence="3">P5C reductase</shortName>
        <shortName evidence="3">P5CR</shortName>
        <ecNumber evidence="3">1.5.1.2</ecNumber>
    </recommendedName>
    <alternativeName>
        <fullName evidence="3">PCA reductase</fullName>
    </alternativeName>
</protein>
<keyword evidence="6" id="KW-1185">Reference proteome</keyword>
<dbReference type="Gene3D" id="1.10.3730.10">
    <property type="entry name" value="ProC C-terminal domain-like"/>
    <property type="match status" value="1"/>
</dbReference>
<proteinExistence type="inferred from homology"/>
<dbReference type="PROSITE" id="PS00521">
    <property type="entry name" value="P5CR"/>
    <property type="match status" value="1"/>
</dbReference>
<feature type="domain" description="Pyrroline-5-carboxylate reductase dimerisation" evidence="4">
    <location>
        <begin position="158"/>
        <end position="263"/>
    </location>
</feature>
<evidence type="ECO:0000256" key="1">
    <source>
        <dbReference type="ARBA" id="ARBA00005525"/>
    </source>
</evidence>
<dbReference type="EC" id="1.5.1.2" evidence="3"/>
<evidence type="ECO:0000256" key="3">
    <source>
        <dbReference type="HAMAP-Rule" id="MF_01925"/>
    </source>
</evidence>
<dbReference type="SUPFAM" id="SSF48179">
    <property type="entry name" value="6-phosphogluconate dehydrogenase C-terminal domain-like"/>
    <property type="match status" value="1"/>
</dbReference>
<dbReference type="PIRSF" id="PIRSF000193">
    <property type="entry name" value="Pyrrol-5-carb_rd"/>
    <property type="match status" value="1"/>
</dbReference>
<evidence type="ECO:0000313" key="5">
    <source>
        <dbReference type="EMBL" id="MFC4294615.1"/>
    </source>
</evidence>
<dbReference type="Proteomes" id="UP001595828">
    <property type="component" value="Unassembled WGS sequence"/>
</dbReference>
<comment type="similarity">
    <text evidence="1 3">Belongs to the pyrroline-5-carboxylate reductase family.</text>
</comment>
<dbReference type="PANTHER" id="PTHR11645:SF0">
    <property type="entry name" value="PYRROLINE-5-CARBOXYLATE REDUCTASE 3"/>
    <property type="match status" value="1"/>
</dbReference>
<dbReference type="InterPro" id="IPR000304">
    <property type="entry name" value="Pyrroline-COOH_reductase"/>
</dbReference>
<keyword evidence="3" id="KW-0963">Cytoplasm</keyword>
<reference evidence="6" key="1">
    <citation type="journal article" date="2019" name="Int. J. Syst. Evol. Microbiol.">
        <title>The Global Catalogue of Microorganisms (GCM) 10K type strain sequencing project: providing services to taxonomists for standard genome sequencing and annotation.</title>
        <authorList>
            <consortium name="The Broad Institute Genomics Platform"/>
            <consortium name="The Broad Institute Genome Sequencing Center for Infectious Disease"/>
            <person name="Wu L."/>
            <person name="Ma J."/>
        </authorList>
    </citation>
    <scope>NUCLEOTIDE SEQUENCE [LARGE SCALE GENOMIC DNA]</scope>
    <source>
        <strain evidence="6">CGMCC 1.12989</strain>
    </source>
</reference>
<comment type="catalytic activity">
    <reaction evidence="3">
        <text>L-proline + NADP(+) = (S)-1-pyrroline-5-carboxylate + NADPH + 2 H(+)</text>
        <dbReference type="Rhea" id="RHEA:14109"/>
        <dbReference type="ChEBI" id="CHEBI:15378"/>
        <dbReference type="ChEBI" id="CHEBI:17388"/>
        <dbReference type="ChEBI" id="CHEBI:57783"/>
        <dbReference type="ChEBI" id="CHEBI:58349"/>
        <dbReference type="ChEBI" id="CHEBI:60039"/>
        <dbReference type="EC" id="1.5.1.2"/>
    </reaction>
</comment>
<keyword evidence="3" id="KW-0028">Amino-acid biosynthesis</keyword>
<accession>A0ABV8RMQ6</accession>
<evidence type="ECO:0000259" key="4">
    <source>
        <dbReference type="Pfam" id="PF14748"/>
    </source>
</evidence>
<name>A0ABV8RMQ6_9SPHN</name>
<gene>
    <name evidence="3" type="primary">proC</name>
    <name evidence="5" type="ORF">ACFO0A_06020</name>
</gene>
<keyword evidence="3" id="KW-0521">NADP</keyword>
<dbReference type="SUPFAM" id="SSF51735">
    <property type="entry name" value="NAD(P)-binding Rossmann-fold domains"/>
    <property type="match status" value="1"/>
</dbReference>
<dbReference type="Pfam" id="PF14748">
    <property type="entry name" value="P5CR_dimer"/>
    <property type="match status" value="1"/>
</dbReference>
<dbReference type="InterPro" id="IPR036291">
    <property type="entry name" value="NAD(P)-bd_dom_sf"/>
</dbReference>
<dbReference type="InterPro" id="IPR008927">
    <property type="entry name" value="6-PGluconate_DH-like_C_sf"/>
</dbReference>
<sequence>MGSAAPRVLLVGCGNMGGAMLRGWLAGGFSPDGFTAFDPRLEEAPAGVRLLRELPVGETFDAILLGMKPQGLGEAAPQIAPLAGAGAIVLSMLAGVELATLAGHFPGAGAIVRVMPNLAVALGKSPVGLFAEELSAGQRETVDRLMAPLGQPEWLANEAILHGFTALAGSGPGFVYRFLDALGAGGEALGLPAEQAARIALAMVEGAVALAAQAGESPATLARRVASPGGTTEAGLAVLDHEGAMAQLVAKTLRAASDRSEEMARS</sequence>
<comment type="catalytic activity">
    <reaction evidence="3">
        <text>L-proline + NAD(+) = (S)-1-pyrroline-5-carboxylate + NADH + 2 H(+)</text>
        <dbReference type="Rhea" id="RHEA:14105"/>
        <dbReference type="ChEBI" id="CHEBI:15378"/>
        <dbReference type="ChEBI" id="CHEBI:17388"/>
        <dbReference type="ChEBI" id="CHEBI:57540"/>
        <dbReference type="ChEBI" id="CHEBI:57945"/>
        <dbReference type="ChEBI" id="CHEBI:60039"/>
        <dbReference type="EC" id="1.5.1.2"/>
    </reaction>
</comment>
<dbReference type="InterPro" id="IPR053790">
    <property type="entry name" value="P5CR-like_CS"/>
</dbReference>